<dbReference type="SUPFAM" id="SSF56574">
    <property type="entry name" value="Serpins"/>
    <property type="match status" value="1"/>
</dbReference>
<dbReference type="InterPro" id="IPR036186">
    <property type="entry name" value="Serpin_sf"/>
</dbReference>
<keyword evidence="2" id="KW-0732">Signal</keyword>
<dbReference type="PROSITE" id="PS51257">
    <property type="entry name" value="PROKAR_LIPOPROTEIN"/>
    <property type="match status" value="1"/>
</dbReference>
<dbReference type="InterPro" id="IPR000215">
    <property type="entry name" value="Serpin_fam"/>
</dbReference>
<organism evidence="4 5">
    <name type="scientific">Qipengyuania oceanensis</name>
    <dbReference type="NCBI Taxonomy" id="1463597"/>
    <lineage>
        <taxon>Bacteria</taxon>
        <taxon>Pseudomonadati</taxon>
        <taxon>Pseudomonadota</taxon>
        <taxon>Alphaproteobacteria</taxon>
        <taxon>Sphingomonadales</taxon>
        <taxon>Erythrobacteraceae</taxon>
        <taxon>Qipengyuania</taxon>
    </lineage>
</organism>
<evidence type="ECO:0000259" key="3">
    <source>
        <dbReference type="SMART" id="SM00093"/>
    </source>
</evidence>
<feature type="chain" id="PRO_5032459586" description="Serpin domain-containing protein" evidence="2">
    <location>
        <begin position="19"/>
        <end position="405"/>
    </location>
</feature>
<dbReference type="PANTHER" id="PTHR11461:SF211">
    <property type="entry name" value="GH10112P-RELATED"/>
    <property type="match status" value="1"/>
</dbReference>
<keyword evidence="5" id="KW-1185">Reference proteome</keyword>
<dbReference type="EMBL" id="WTYN01000001">
    <property type="protein sequence ID" value="MXO63350.1"/>
    <property type="molecule type" value="Genomic_DNA"/>
</dbReference>
<evidence type="ECO:0000313" key="5">
    <source>
        <dbReference type="Proteomes" id="UP000445582"/>
    </source>
</evidence>
<feature type="domain" description="Serpin" evidence="3">
    <location>
        <begin position="43"/>
        <end position="395"/>
    </location>
</feature>
<evidence type="ECO:0000313" key="4">
    <source>
        <dbReference type="EMBL" id="MXO63350.1"/>
    </source>
</evidence>
<dbReference type="RefSeq" id="WP_160674855.1">
    <property type="nucleotide sequence ID" value="NZ_WTYN01000001.1"/>
</dbReference>
<comment type="similarity">
    <text evidence="1">Belongs to the serpin family.</text>
</comment>
<dbReference type="Proteomes" id="UP000445582">
    <property type="component" value="Unassembled WGS sequence"/>
</dbReference>
<comment type="caution">
    <text evidence="4">The sequence shown here is derived from an EMBL/GenBank/DDBJ whole genome shotgun (WGS) entry which is preliminary data.</text>
</comment>
<dbReference type="GO" id="GO:0004867">
    <property type="term" value="F:serine-type endopeptidase inhibitor activity"/>
    <property type="evidence" value="ECO:0007669"/>
    <property type="project" value="InterPro"/>
</dbReference>
<gene>
    <name evidence="4" type="ORF">GRI48_10035</name>
</gene>
<protein>
    <recommendedName>
        <fullName evidence="3">Serpin domain-containing protein</fullName>
    </recommendedName>
</protein>
<accession>A0A844YFQ6</accession>
<dbReference type="Pfam" id="PF00079">
    <property type="entry name" value="Serpin"/>
    <property type="match status" value="1"/>
</dbReference>
<evidence type="ECO:0000256" key="2">
    <source>
        <dbReference type="SAM" id="SignalP"/>
    </source>
</evidence>
<dbReference type="Gene3D" id="3.30.497.10">
    <property type="entry name" value="Antithrombin, subunit I, domain 2"/>
    <property type="match status" value="1"/>
</dbReference>
<dbReference type="PANTHER" id="PTHR11461">
    <property type="entry name" value="SERINE PROTEASE INHIBITOR, SERPIN"/>
    <property type="match status" value="1"/>
</dbReference>
<dbReference type="OrthoDB" id="9764871at2"/>
<dbReference type="GO" id="GO:0005615">
    <property type="term" value="C:extracellular space"/>
    <property type="evidence" value="ECO:0007669"/>
    <property type="project" value="InterPro"/>
</dbReference>
<dbReference type="Gene3D" id="2.30.39.10">
    <property type="entry name" value="Alpha-1-antitrypsin, domain 1"/>
    <property type="match status" value="1"/>
</dbReference>
<dbReference type="AlphaFoldDB" id="A0A844YFQ6"/>
<dbReference type="CDD" id="cd00172">
    <property type="entry name" value="serpin"/>
    <property type="match status" value="1"/>
</dbReference>
<reference evidence="4 5" key="1">
    <citation type="submission" date="2019-12" db="EMBL/GenBank/DDBJ databases">
        <title>Genomic-based taxomic classification of the family Erythrobacteraceae.</title>
        <authorList>
            <person name="Xu L."/>
        </authorList>
    </citation>
    <scope>NUCLEOTIDE SEQUENCE [LARGE SCALE GENOMIC DNA]</scope>
    <source>
        <strain evidence="4 5">MCCC 1A09965</strain>
    </source>
</reference>
<dbReference type="SMART" id="SM00093">
    <property type="entry name" value="SERPIN"/>
    <property type="match status" value="1"/>
</dbReference>
<sequence length="405" mass="43909">MIRQLLPLVGAAALSACATVPQSGGSADSSSDTLVDREASGALALFPILDREAGPDKNVVYSPAGVDQAFGLLRLGASGDTAAQLDAILPAPRSADYLRTDKDDVEVRIANALFLSDDFRFRESYLVSAKRRYDATAQAIDVAKPDASAKQINSWADKATEGLIPEVISPSAITPDLVAVLANALYFDGKWQQKLLHGSTRDFLYGDGSERLFKFVGDVQEQKLVETGGLTALRLPYRNTRYAMDIIVPSKRGVMGTAPQTDRIESMGKALDAATPRPVDIAIPQFEVEYDTGLVPTLQALGLTLPFQKDRADLSAMVEPGQTPVWVSDVRHLTKLQVFDEGTRAAAVTTVSIITTGSRIYRVKPVPFVVDQPFVIVIRDLQEGEVLFIGRIADPQEFTPEVEPY</sequence>
<evidence type="ECO:0000256" key="1">
    <source>
        <dbReference type="RuleBase" id="RU000411"/>
    </source>
</evidence>
<dbReference type="InterPro" id="IPR042185">
    <property type="entry name" value="Serpin_sf_2"/>
</dbReference>
<dbReference type="InterPro" id="IPR023796">
    <property type="entry name" value="Serpin_dom"/>
</dbReference>
<feature type="signal peptide" evidence="2">
    <location>
        <begin position="1"/>
        <end position="18"/>
    </location>
</feature>
<name>A0A844YFQ6_9SPHN</name>
<dbReference type="InterPro" id="IPR042178">
    <property type="entry name" value="Serpin_sf_1"/>
</dbReference>
<dbReference type="PROSITE" id="PS00284">
    <property type="entry name" value="SERPIN"/>
    <property type="match status" value="1"/>
</dbReference>
<dbReference type="InterPro" id="IPR023795">
    <property type="entry name" value="Serpin_CS"/>
</dbReference>
<proteinExistence type="inferred from homology"/>